<dbReference type="EMBL" id="JAAAIL010000066">
    <property type="protein sequence ID" value="KAG0280424.1"/>
    <property type="molecule type" value="Genomic_DNA"/>
</dbReference>
<keyword evidence="2" id="KW-1185">Reference proteome</keyword>
<reference evidence="1" key="1">
    <citation type="journal article" date="2020" name="Fungal Divers.">
        <title>Resolving the Mortierellaceae phylogeny through synthesis of multi-gene phylogenetics and phylogenomics.</title>
        <authorList>
            <person name="Vandepol N."/>
            <person name="Liber J."/>
            <person name="Desiro A."/>
            <person name="Na H."/>
            <person name="Kennedy M."/>
            <person name="Barry K."/>
            <person name="Grigoriev I.V."/>
            <person name="Miller A.N."/>
            <person name="O'Donnell K."/>
            <person name="Stajich J.E."/>
            <person name="Bonito G."/>
        </authorList>
    </citation>
    <scope>NUCLEOTIDE SEQUENCE</scope>
    <source>
        <strain evidence="1">NRRL 28262</strain>
    </source>
</reference>
<sequence length="302" mass="35829">MMDYLTLPELRAKVWPDLESIKMHSIFGIENVLRVIESWPIGKLHNTALLNRRIPGRCIERLLEVHSGSLREVDLSHIQEAPRKWIHRFLELCPSLERVKCQAINMQPLVEEDRPPWVCDRLQEWAIYIDMDPRSFIPPGTLGNPSERQEKWCRRVFERLGRLRQLRVLDLRMRAVRNRDGIWSFEPKESQQLHLSLQMGLGELGRLHKLKEVYFQGRQTLMRRNDVQWMVEHWVNLEKIQGNGFSTRREAFAGKKHVWDWEYCRMFGEHHVKAGSESPGYPSNYLNPQQIERLTVTSDESF</sequence>
<comment type="caution">
    <text evidence="1">The sequence shown here is derived from an EMBL/GenBank/DDBJ whole genome shotgun (WGS) entry which is preliminary data.</text>
</comment>
<evidence type="ECO:0000313" key="2">
    <source>
        <dbReference type="Proteomes" id="UP001194580"/>
    </source>
</evidence>
<organism evidence="1 2">
    <name type="scientific">Linnemannia exigua</name>
    <dbReference type="NCBI Taxonomy" id="604196"/>
    <lineage>
        <taxon>Eukaryota</taxon>
        <taxon>Fungi</taxon>
        <taxon>Fungi incertae sedis</taxon>
        <taxon>Mucoromycota</taxon>
        <taxon>Mortierellomycotina</taxon>
        <taxon>Mortierellomycetes</taxon>
        <taxon>Mortierellales</taxon>
        <taxon>Mortierellaceae</taxon>
        <taxon>Linnemannia</taxon>
    </lineage>
</organism>
<dbReference type="AlphaFoldDB" id="A0AAD4DKA6"/>
<evidence type="ECO:0000313" key="1">
    <source>
        <dbReference type="EMBL" id="KAG0280424.1"/>
    </source>
</evidence>
<accession>A0AAD4DKA6</accession>
<dbReference type="Proteomes" id="UP001194580">
    <property type="component" value="Unassembled WGS sequence"/>
</dbReference>
<name>A0AAD4DKA6_9FUNG</name>
<proteinExistence type="predicted"/>
<gene>
    <name evidence="1" type="ORF">BGZ95_010157</name>
</gene>
<protein>
    <submittedName>
        <fullName evidence="1">Uncharacterized protein</fullName>
    </submittedName>
</protein>